<dbReference type="EMBL" id="MN739208">
    <property type="protein sequence ID" value="QHS93676.1"/>
    <property type="molecule type" value="Genomic_DNA"/>
</dbReference>
<accession>A0A6C0BNA5</accession>
<reference evidence="1" key="1">
    <citation type="journal article" date="2020" name="Nature">
        <title>Giant virus diversity and host interactions through global metagenomics.</title>
        <authorList>
            <person name="Schulz F."/>
            <person name="Roux S."/>
            <person name="Paez-Espino D."/>
            <person name="Jungbluth S."/>
            <person name="Walsh D.A."/>
            <person name="Denef V.J."/>
            <person name="McMahon K.D."/>
            <person name="Konstantinidis K.T."/>
            <person name="Eloe-Fadrosh E.A."/>
            <person name="Kyrpides N.C."/>
            <person name="Woyke T."/>
        </authorList>
    </citation>
    <scope>NUCLEOTIDE SEQUENCE</scope>
    <source>
        <strain evidence="1">GVMAG-M-3300018080-19</strain>
    </source>
</reference>
<dbReference type="AlphaFoldDB" id="A0A6C0BNA5"/>
<sequence length="85" mass="10005">MNYLVSALSFLFPSTKNPEPSFALTLGCYAVKLTVHPQTEDWIDLCDEVVRQAIYFKFPICEHPLVHACAQLLRYYLVPRRRSWW</sequence>
<name>A0A6C0BNA5_9ZZZZ</name>
<evidence type="ECO:0000313" key="1">
    <source>
        <dbReference type="EMBL" id="QHS93676.1"/>
    </source>
</evidence>
<organism evidence="1">
    <name type="scientific">viral metagenome</name>
    <dbReference type="NCBI Taxonomy" id="1070528"/>
    <lineage>
        <taxon>unclassified sequences</taxon>
        <taxon>metagenomes</taxon>
        <taxon>organismal metagenomes</taxon>
    </lineage>
</organism>
<protein>
    <submittedName>
        <fullName evidence="1">Uncharacterized protein</fullName>
    </submittedName>
</protein>
<proteinExistence type="predicted"/>